<evidence type="ECO:0008006" key="3">
    <source>
        <dbReference type="Google" id="ProtNLM"/>
    </source>
</evidence>
<comment type="caution">
    <text evidence="1">The sequence shown here is derived from an EMBL/GenBank/DDBJ whole genome shotgun (WGS) entry which is preliminary data.</text>
</comment>
<protein>
    <recommendedName>
        <fullName evidence="3">Polyketide hydroxylase</fullName>
    </recommendedName>
</protein>
<organism evidence="1 2">
    <name type="scientific">Streptomyces bottropensis</name>
    <dbReference type="NCBI Taxonomy" id="42235"/>
    <lineage>
        <taxon>Bacteria</taxon>
        <taxon>Bacillati</taxon>
        <taxon>Actinomycetota</taxon>
        <taxon>Actinomycetes</taxon>
        <taxon>Kitasatosporales</taxon>
        <taxon>Streptomycetaceae</taxon>
        <taxon>Streptomyces</taxon>
    </lineage>
</organism>
<sequence>MTPQAATAKGWANRVDLVEARSTADHWPVWPVDDTPAPTALLIRPDGHVAWTAHAGATPEPAALRTALTAWFGPTTAD</sequence>
<reference evidence="1" key="1">
    <citation type="submission" date="2023-04" db="EMBL/GenBank/DDBJ databases">
        <title>Genomic diversity of scab-causing Streptomyces spp. in the province of Quebec, Canada.</title>
        <authorList>
            <person name="Biessy A."/>
            <person name="Cadieux M."/>
            <person name="Ciotola M."/>
            <person name="Filion M."/>
        </authorList>
    </citation>
    <scope>NUCLEOTIDE SEQUENCE</scope>
    <source>
        <strain evidence="1">B21-115</strain>
    </source>
</reference>
<name>A0ABU8ANE7_9ACTN</name>
<evidence type="ECO:0000313" key="2">
    <source>
        <dbReference type="Proteomes" id="UP001310290"/>
    </source>
</evidence>
<dbReference type="EMBL" id="JARULZ010000001">
    <property type="protein sequence ID" value="MEH0635189.1"/>
    <property type="molecule type" value="Genomic_DNA"/>
</dbReference>
<dbReference type="Gene3D" id="3.40.30.120">
    <property type="match status" value="1"/>
</dbReference>
<proteinExistence type="predicted"/>
<accession>A0ABU8ANE7</accession>
<dbReference type="Pfam" id="PF21274">
    <property type="entry name" value="Rng_hyd_C"/>
    <property type="match status" value="1"/>
</dbReference>
<keyword evidence="2" id="KW-1185">Reference proteome</keyword>
<evidence type="ECO:0000313" key="1">
    <source>
        <dbReference type="EMBL" id="MEH0635189.1"/>
    </source>
</evidence>
<dbReference type="Proteomes" id="UP001310290">
    <property type="component" value="Unassembled WGS sequence"/>
</dbReference>
<gene>
    <name evidence="1" type="ORF">QBA35_17955</name>
</gene>